<keyword evidence="3" id="KW-1185">Reference proteome</keyword>
<evidence type="ECO:0000256" key="1">
    <source>
        <dbReference type="SAM" id="MobiDB-lite"/>
    </source>
</evidence>
<name>A0A8X6RQK0_TRICX</name>
<dbReference type="Proteomes" id="UP000887159">
    <property type="component" value="Unassembled WGS sequence"/>
</dbReference>
<accession>A0A8X6RQK0</accession>
<dbReference type="PANTHER" id="PTHR46060">
    <property type="entry name" value="MARINER MOS1 TRANSPOSASE-LIKE PROTEIN"/>
    <property type="match status" value="1"/>
</dbReference>
<proteinExistence type="predicted"/>
<evidence type="ECO:0000313" key="3">
    <source>
        <dbReference type="Proteomes" id="UP000887159"/>
    </source>
</evidence>
<dbReference type="AlphaFoldDB" id="A0A8X6RQK0"/>
<dbReference type="EMBL" id="BMAU01021195">
    <property type="protein sequence ID" value="GFX97014.1"/>
    <property type="molecule type" value="Genomic_DNA"/>
</dbReference>
<sequence length="206" mass="23868">MFKESRESVEDEPRAGRPSTSRTAENEQRVRHLLNTNRRISVRMIAEQLGMDKMFVHKIIKRCCPLGICARKTDSQWCLLRGSVKKIEATGQPSETRNFRHLRPENPPQLEAPPRQYAISHLLRGYRALDKKWHLNNSTASLQPRPCPSRLFPLPKVKTALKRHHHETLDVVKRACTYALKDVSVGDFQGAYEAWKRRLQKCVHAQ</sequence>
<reference evidence="2" key="1">
    <citation type="submission" date="2020-08" db="EMBL/GenBank/DDBJ databases">
        <title>Multicomponent nature underlies the extraordinary mechanical properties of spider dragline silk.</title>
        <authorList>
            <person name="Kono N."/>
            <person name="Nakamura H."/>
            <person name="Mori M."/>
            <person name="Yoshida Y."/>
            <person name="Ohtoshi R."/>
            <person name="Malay A.D."/>
            <person name="Moran D.A.P."/>
            <person name="Tomita M."/>
            <person name="Numata K."/>
            <person name="Arakawa K."/>
        </authorList>
    </citation>
    <scope>NUCLEOTIDE SEQUENCE</scope>
</reference>
<organism evidence="2 3">
    <name type="scientific">Trichonephila clavipes</name>
    <name type="common">Golden silk orbweaver</name>
    <name type="synonym">Nephila clavipes</name>
    <dbReference type="NCBI Taxonomy" id="2585209"/>
    <lineage>
        <taxon>Eukaryota</taxon>
        <taxon>Metazoa</taxon>
        <taxon>Ecdysozoa</taxon>
        <taxon>Arthropoda</taxon>
        <taxon>Chelicerata</taxon>
        <taxon>Arachnida</taxon>
        <taxon>Araneae</taxon>
        <taxon>Araneomorphae</taxon>
        <taxon>Entelegynae</taxon>
        <taxon>Araneoidea</taxon>
        <taxon>Nephilidae</taxon>
        <taxon>Trichonephila</taxon>
    </lineage>
</organism>
<evidence type="ECO:0000313" key="2">
    <source>
        <dbReference type="EMBL" id="GFX97014.1"/>
    </source>
</evidence>
<comment type="caution">
    <text evidence="2">The sequence shown here is derived from an EMBL/GenBank/DDBJ whole genome shotgun (WGS) entry which is preliminary data.</text>
</comment>
<protein>
    <submittedName>
        <fullName evidence="2">Uncharacterized protein</fullName>
    </submittedName>
</protein>
<dbReference type="PANTHER" id="PTHR46060:SF1">
    <property type="entry name" value="MARINER MOS1 TRANSPOSASE-LIKE PROTEIN"/>
    <property type="match status" value="1"/>
</dbReference>
<feature type="region of interest" description="Disordered" evidence="1">
    <location>
        <begin position="1"/>
        <end position="28"/>
    </location>
</feature>
<gene>
    <name evidence="2" type="primary">NCL1_38569</name>
    <name evidence="2" type="ORF">TNCV_1997461</name>
</gene>
<feature type="region of interest" description="Disordered" evidence="1">
    <location>
        <begin position="91"/>
        <end position="111"/>
    </location>
</feature>
<dbReference type="InterPro" id="IPR052709">
    <property type="entry name" value="Transposase-MT_Hybrid"/>
</dbReference>
<feature type="compositionally biased region" description="Basic and acidic residues" evidence="1">
    <location>
        <begin position="1"/>
        <end position="15"/>
    </location>
</feature>